<dbReference type="AlphaFoldDB" id="A0A8J3DU85"/>
<evidence type="ECO:0000256" key="1">
    <source>
        <dbReference type="ARBA" id="ARBA00004651"/>
    </source>
</evidence>
<keyword evidence="2 5" id="KW-0812">Transmembrane</keyword>
<evidence type="ECO:0000256" key="5">
    <source>
        <dbReference type="SAM" id="Phobius"/>
    </source>
</evidence>
<comment type="subcellular location">
    <subcellularLocation>
        <location evidence="1">Cell membrane</location>
        <topology evidence="1">Multi-pass membrane protein</topology>
    </subcellularLocation>
</comment>
<dbReference type="Pfam" id="PF07690">
    <property type="entry name" value="MFS_1"/>
    <property type="match status" value="2"/>
</dbReference>
<protein>
    <submittedName>
        <fullName evidence="7">MFS transporter</fullName>
    </submittedName>
</protein>
<reference evidence="7" key="2">
    <citation type="submission" date="2020-09" db="EMBL/GenBank/DDBJ databases">
        <authorList>
            <person name="Sun Q."/>
            <person name="Zhou Y."/>
        </authorList>
    </citation>
    <scope>NUCLEOTIDE SEQUENCE</scope>
    <source>
        <strain evidence="7">CGMCC 1.16548</strain>
    </source>
</reference>
<dbReference type="GO" id="GO:0005886">
    <property type="term" value="C:plasma membrane"/>
    <property type="evidence" value="ECO:0007669"/>
    <property type="project" value="UniProtKB-SubCell"/>
</dbReference>
<feature type="transmembrane region" description="Helical" evidence="5">
    <location>
        <begin position="365"/>
        <end position="383"/>
    </location>
</feature>
<dbReference type="Gene3D" id="1.20.1250.20">
    <property type="entry name" value="MFS general substrate transporter like domains"/>
    <property type="match status" value="2"/>
</dbReference>
<feature type="transmembrane region" description="Helical" evidence="5">
    <location>
        <begin position="23"/>
        <end position="47"/>
    </location>
</feature>
<feature type="transmembrane region" description="Helical" evidence="5">
    <location>
        <begin position="150"/>
        <end position="169"/>
    </location>
</feature>
<evidence type="ECO:0000256" key="2">
    <source>
        <dbReference type="ARBA" id="ARBA00022692"/>
    </source>
</evidence>
<keyword evidence="3 5" id="KW-1133">Transmembrane helix</keyword>
<accession>A0A8J3DU85</accession>
<dbReference type="Proteomes" id="UP000617531">
    <property type="component" value="Unassembled WGS sequence"/>
</dbReference>
<reference evidence="7" key="1">
    <citation type="journal article" date="2014" name="Int. J. Syst. Evol. Microbiol.">
        <title>Complete genome sequence of Corynebacterium casei LMG S-19264T (=DSM 44701T), isolated from a smear-ripened cheese.</title>
        <authorList>
            <consortium name="US DOE Joint Genome Institute (JGI-PGF)"/>
            <person name="Walter F."/>
            <person name="Albersmeier A."/>
            <person name="Kalinowski J."/>
            <person name="Ruckert C."/>
        </authorList>
    </citation>
    <scope>NUCLEOTIDE SEQUENCE</scope>
    <source>
        <strain evidence="7">CGMCC 1.16548</strain>
    </source>
</reference>
<feature type="domain" description="Major facilitator superfamily (MFS) profile" evidence="6">
    <location>
        <begin position="21"/>
        <end position="409"/>
    </location>
</feature>
<feature type="transmembrane region" description="Helical" evidence="5">
    <location>
        <begin position="181"/>
        <end position="203"/>
    </location>
</feature>
<feature type="transmembrane region" description="Helical" evidence="5">
    <location>
        <begin position="87"/>
        <end position="105"/>
    </location>
</feature>
<dbReference type="PROSITE" id="PS50850">
    <property type="entry name" value="MFS"/>
    <property type="match status" value="1"/>
</dbReference>
<feature type="transmembrane region" description="Helical" evidence="5">
    <location>
        <begin position="265"/>
        <end position="286"/>
    </location>
</feature>
<feature type="transmembrane region" description="Helical" evidence="5">
    <location>
        <begin position="233"/>
        <end position="253"/>
    </location>
</feature>
<dbReference type="PANTHER" id="PTHR23534:SF1">
    <property type="entry name" value="MAJOR FACILITATOR SUPERFAMILY PROTEIN"/>
    <property type="match status" value="1"/>
</dbReference>
<keyword evidence="8" id="KW-1185">Reference proteome</keyword>
<feature type="transmembrane region" description="Helical" evidence="5">
    <location>
        <begin position="323"/>
        <end position="345"/>
    </location>
</feature>
<evidence type="ECO:0000313" key="8">
    <source>
        <dbReference type="Proteomes" id="UP000617531"/>
    </source>
</evidence>
<dbReference type="EMBL" id="BNAI01000001">
    <property type="protein sequence ID" value="GHF05161.1"/>
    <property type="molecule type" value="Genomic_DNA"/>
</dbReference>
<keyword evidence="4 5" id="KW-0472">Membrane</keyword>
<evidence type="ECO:0000313" key="7">
    <source>
        <dbReference type="EMBL" id="GHF05161.1"/>
    </source>
</evidence>
<dbReference type="SUPFAM" id="SSF103473">
    <property type="entry name" value="MFS general substrate transporter"/>
    <property type="match status" value="1"/>
</dbReference>
<dbReference type="PANTHER" id="PTHR23534">
    <property type="entry name" value="MFS PERMEASE"/>
    <property type="match status" value="1"/>
</dbReference>
<feature type="transmembrane region" description="Helical" evidence="5">
    <location>
        <begin position="53"/>
        <end position="75"/>
    </location>
</feature>
<organism evidence="7 8">
    <name type="scientific">Pseudolysinimonas yzui</name>
    <dbReference type="NCBI Taxonomy" id="2708254"/>
    <lineage>
        <taxon>Bacteria</taxon>
        <taxon>Bacillati</taxon>
        <taxon>Actinomycetota</taxon>
        <taxon>Actinomycetes</taxon>
        <taxon>Micrococcales</taxon>
        <taxon>Microbacteriaceae</taxon>
        <taxon>Pseudolysinimonas</taxon>
    </lineage>
</organism>
<dbReference type="InterPro" id="IPR011701">
    <property type="entry name" value="MFS"/>
</dbReference>
<feature type="transmembrane region" description="Helical" evidence="5">
    <location>
        <begin position="111"/>
        <end position="129"/>
    </location>
</feature>
<proteinExistence type="predicted"/>
<evidence type="ECO:0000259" key="6">
    <source>
        <dbReference type="PROSITE" id="PS50850"/>
    </source>
</evidence>
<feature type="transmembrane region" description="Helical" evidence="5">
    <location>
        <begin position="298"/>
        <end position="317"/>
    </location>
</feature>
<dbReference type="InterPro" id="IPR036259">
    <property type="entry name" value="MFS_trans_sf"/>
</dbReference>
<feature type="transmembrane region" description="Helical" evidence="5">
    <location>
        <begin position="389"/>
        <end position="405"/>
    </location>
</feature>
<evidence type="ECO:0000256" key="3">
    <source>
        <dbReference type="ARBA" id="ARBA00022989"/>
    </source>
</evidence>
<sequence>MSEGGMTALTDADVVRIRRRSHVAIISGQALAGVGMGATFSAGALLATQLSGSPAWSGTSVTLSTLGAAAAAIPLARLAQASGRSPALATGSAFAALGAIVGIVATAAGLFPLFLVAMGLLGVGTAVNLQSRFAATDLSEPARSGRDLSVVVWSTTLGAVLGPNLIGPGDVLGRSIGLPPLTGVFIFALAAQLVAVTVYLVVLRPDPLLTALRLGVERGTTEVEARAEDRGGVITAILTLALSHATMASVMAMTPVHLVDHGATLQIVGLTISLHVAGMYALSPVWGVLSDRFGRSPVIVVGQGMLLAALLMTSFGAEHSGWVVAGLIFLGLGWSAATVAASGLLTDSADPMRRTVVQGRADLSMSLAGGIGAASAGVVLAAIGYSGLSLVAIVLVAVVVGALVIRRARRPRIRVESGQV</sequence>
<evidence type="ECO:0000256" key="4">
    <source>
        <dbReference type="ARBA" id="ARBA00023136"/>
    </source>
</evidence>
<dbReference type="GO" id="GO:0022857">
    <property type="term" value="F:transmembrane transporter activity"/>
    <property type="evidence" value="ECO:0007669"/>
    <property type="project" value="InterPro"/>
</dbReference>
<name>A0A8J3DU85_9MICO</name>
<comment type="caution">
    <text evidence="7">The sequence shown here is derived from an EMBL/GenBank/DDBJ whole genome shotgun (WGS) entry which is preliminary data.</text>
</comment>
<dbReference type="InterPro" id="IPR020846">
    <property type="entry name" value="MFS_dom"/>
</dbReference>
<gene>
    <name evidence="7" type="ORF">GCM10011600_02050</name>
</gene>